<dbReference type="InterPro" id="IPR036388">
    <property type="entry name" value="WH-like_DNA-bd_sf"/>
</dbReference>
<feature type="domain" description="DnaD N-terminal" evidence="1">
    <location>
        <begin position="35"/>
        <end position="135"/>
    </location>
</feature>
<gene>
    <name evidence="2" type="ORF">AB4M04_25490</name>
</gene>
<evidence type="ECO:0000259" key="1">
    <source>
        <dbReference type="Pfam" id="PF21984"/>
    </source>
</evidence>
<dbReference type="EMBL" id="JBFQXQ010000009">
    <property type="protein sequence ID" value="MEX3175427.1"/>
    <property type="molecule type" value="Genomic_DNA"/>
</dbReference>
<proteinExistence type="predicted"/>
<dbReference type="InterPro" id="IPR053843">
    <property type="entry name" value="DnaD_N"/>
</dbReference>
<dbReference type="InterPro" id="IPR036390">
    <property type="entry name" value="WH_DNA-bd_sf"/>
</dbReference>
<reference evidence="2 3" key="1">
    <citation type="submission" date="2024-07" db="EMBL/GenBank/DDBJ databases">
        <title>Genomes of novel Serratia strains from suburban soil.</title>
        <authorList>
            <person name="Markert E.X."/>
            <person name="Severe K."/>
            <person name="Severe L."/>
            <person name="Twing K.I."/>
            <person name="Ward L.M."/>
        </authorList>
    </citation>
    <scope>NUCLEOTIDE SEQUENCE [LARGE SCALE GENOMIC DNA]</scope>
    <source>
        <strain evidence="2 3">3C-UT</strain>
    </source>
</reference>
<accession>A0ABV3UT02</accession>
<dbReference type="RefSeq" id="WP_368454565.1">
    <property type="nucleotide sequence ID" value="NZ_JBFQXQ010000009.1"/>
</dbReference>
<evidence type="ECO:0000313" key="2">
    <source>
        <dbReference type="EMBL" id="MEX3175427.1"/>
    </source>
</evidence>
<sequence length="137" mass="15658">MNTEEKKIIPRSEIPAILSNRWGFSILQQGGWTTIPNALLHNQKELELSNSEFIVLIHIISFIHHGETPAFPSIATLSERVNQHPRTVQRTINKLLKKNLLARRIRSKSQNDKGLSNLYSIEPLVTKLTNIQKKETS</sequence>
<evidence type="ECO:0000313" key="3">
    <source>
        <dbReference type="Proteomes" id="UP001558101"/>
    </source>
</evidence>
<dbReference type="Pfam" id="PF21984">
    <property type="entry name" value="DnaD_N"/>
    <property type="match status" value="1"/>
</dbReference>
<comment type="caution">
    <text evidence="2">The sequence shown here is derived from an EMBL/GenBank/DDBJ whole genome shotgun (WGS) entry which is preliminary data.</text>
</comment>
<name>A0ABV3UT02_9GAMM</name>
<dbReference type="SUPFAM" id="SSF46785">
    <property type="entry name" value="Winged helix' DNA-binding domain"/>
    <property type="match status" value="1"/>
</dbReference>
<keyword evidence="3" id="KW-1185">Reference proteome</keyword>
<organism evidence="2 3">
    <name type="scientific">Serratia quinivorans</name>
    <dbReference type="NCBI Taxonomy" id="137545"/>
    <lineage>
        <taxon>Bacteria</taxon>
        <taxon>Pseudomonadati</taxon>
        <taxon>Pseudomonadota</taxon>
        <taxon>Gammaproteobacteria</taxon>
        <taxon>Enterobacterales</taxon>
        <taxon>Yersiniaceae</taxon>
        <taxon>Serratia</taxon>
    </lineage>
</organism>
<protein>
    <submittedName>
        <fullName evidence="2">Helix-turn-helix domain-containing protein</fullName>
    </submittedName>
</protein>
<dbReference type="Proteomes" id="UP001558101">
    <property type="component" value="Unassembled WGS sequence"/>
</dbReference>
<dbReference type="Gene3D" id="1.10.10.10">
    <property type="entry name" value="Winged helix-like DNA-binding domain superfamily/Winged helix DNA-binding domain"/>
    <property type="match status" value="1"/>
</dbReference>